<dbReference type="AlphaFoldDB" id="A0A0K2U7C1"/>
<name>A0A0K2U7C1_LEPSM</name>
<accession>A0A0K2U7C1</accession>
<protein>
    <submittedName>
        <fullName evidence="1">Uncharacterized protein</fullName>
    </submittedName>
</protein>
<sequence length="90" mass="10053">LKWTFITEEDIFPVTCSPVFPLTTELKPGLPLGFSKFEVQNIQRVPPVVVDHQFGNFANFLLPSSTILICKGLSILPFLTPIINGPERNL</sequence>
<dbReference type="EMBL" id="HACA01016569">
    <property type="protein sequence ID" value="CDW33930.1"/>
    <property type="molecule type" value="Transcribed_RNA"/>
</dbReference>
<evidence type="ECO:0000313" key="1">
    <source>
        <dbReference type="EMBL" id="CDW33930.1"/>
    </source>
</evidence>
<proteinExistence type="predicted"/>
<organism evidence="1">
    <name type="scientific">Lepeophtheirus salmonis</name>
    <name type="common">Salmon louse</name>
    <name type="synonym">Caligus salmonis</name>
    <dbReference type="NCBI Taxonomy" id="72036"/>
    <lineage>
        <taxon>Eukaryota</taxon>
        <taxon>Metazoa</taxon>
        <taxon>Ecdysozoa</taxon>
        <taxon>Arthropoda</taxon>
        <taxon>Crustacea</taxon>
        <taxon>Multicrustacea</taxon>
        <taxon>Hexanauplia</taxon>
        <taxon>Copepoda</taxon>
        <taxon>Siphonostomatoida</taxon>
        <taxon>Caligidae</taxon>
        <taxon>Lepeophtheirus</taxon>
    </lineage>
</organism>
<reference evidence="1" key="1">
    <citation type="submission" date="2014-05" db="EMBL/GenBank/DDBJ databases">
        <authorList>
            <person name="Chronopoulou M."/>
        </authorList>
    </citation>
    <scope>NUCLEOTIDE SEQUENCE</scope>
    <source>
        <tissue evidence="1">Whole organism</tissue>
    </source>
</reference>
<feature type="non-terminal residue" evidence="1">
    <location>
        <position position="1"/>
    </location>
</feature>